<keyword evidence="6" id="KW-1185">Reference proteome</keyword>
<keyword evidence="2" id="KW-0645">Protease</keyword>
<comment type="caution">
    <text evidence="5">The sequence shown here is derived from an EMBL/GenBank/DDBJ whole genome shotgun (WGS) entry which is preliminary data.</text>
</comment>
<proteinExistence type="inferred from homology"/>
<protein>
    <submittedName>
        <fullName evidence="5">Dipeptidase E</fullName>
    </submittedName>
</protein>
<evidence type="ECO:0000256" key="2">
    <source>
        <dbReference type="ARBA" id="ARBA00022670"/>
    </source>
</evidence>
<evidence type="ECO:0000256" key="1">
    <source>
        <dbReference type="ARBA" id="ARBA00006534"/>
    </source>
</evidence>
<dbReference type="OrthoDB" id="3373764at2"/>
<keyword evidence="4" id="KW-0720">Serine protease</keyword>
<name>A0A561EB11_9MICO</name>
<evidence type="ECO:0000256" key="3">
    <source>
        <dbReference type="ARBA" id="ARBA00022801"/>
    </source>
</evidence>
<organism evidence="5 6">
    <name type="scientific">Rudaeicoccus suwonensis</name>
    <dbReference type="NCBI Taxonomy" id="657409"/>
    <lineage>
        <taxon>Bacteria</taxon>
        <taxon>Bacillati</taxon>
        <taxon>Actinomycetota</taxon>
        <taxon>Actinomycetes</taxon>
        <taxon>Micrococcales</taxon>
        <taxon>Dermacoccaceae</taxon>
        <taxon>Rudaeicoccus</taxon>
    </lineage>
</organism>
<dbReference type="SUPFAM" id="SSF52317">
    <property type="entry name" value="Class I glutamine amidotransferase-like"/>
    <property type="match status" value="1"/>
</dbReference>
<dbReference type="Proteomes" id="UP000318297">
    <property type="component" value="Unassembled WGS sequence"/>
</dbReference>
<dbReference type="InterPro" id="IPR005320">
    <property type="entry name" value="Peptidase_S51"/>
</dbReference>
<accession>A0A561EB11</accession>
<reference evidence="5 6" key="1">
    <citation type="submission" date="2019-06" db="EMBL/GenBank/DDBJ databases">
        <title>Sequencing the genomes of 1000 actinobacteria strains.</title>
        <authorList>
            <person name="Klenk H.-P."/>
        </authorList>
    </citation>
    <scope>NUCLEOTIDE SEQUENCE [LARGE SCALE GENOMIC DNA]</scope>
    <source>
        <strain evidence="5 6">DSM 19560</strain>
    </source>
</reference>
<keyword evidence="3" id="KW-0378">Hydrolase</keyword>
<dbReference type="GO" id="GO:0008236">
    <property type="term" value="F:serine-type peptidase activity"/>
    <property type="evidence" value="ECO:0007669"/>
    <property type="project" value="UniProtKB-KW"/>
</dbReference>
<evidence type="ECO:0000313" key="6">
    <source>
        <dbReference type="Proteomes" id="UP000318297"/>
    </source>
</evidence>
<dbReference type="GO" id="GO:0006508">
    <property type="term" value="P:proteolysis"/>
    <property type="evidence" value="ECO:0007669"/>
    <property type="project" value="UniProtKB-KW"/>
</dbReference>
<sequence>MKLVLTSGGVTNASIRAALVDLLGKPIEDAKALCIPTAMHGHPGCSPYMTRDFVAGEANPPMCDLGWKSVGLLELTALPTIDVERWSAWVRDADALLAAGGAATYLAYWMKQSGLAELLPDLRDTVWVGLSAGSMAMTPCIGDDFVAWAPPGGGDDCLGVVDFSIFPHLGMMPENLMRDAERWAAELGSPAYAIDDQTAITVVDGEVEVVSEGEWRKFN</sequence>
<gene>
    <name evidence="5" type="ORF">BKA23_1622</name>
</gene>
<dbReference type="Pfam" id="PF03575">
    <property type="entry name" value="Peptidase_S51"/>
    <property type="match status" value="1"/>
</dbReference>
<dbReference type="AlphaFoldDB" id="A0A561EB11"/>
<dbReference type="RefSeq" id="WP_145227069.1">
    <property type="nucleotide sequence ID" value="NZ_VIVQ01000001.1"/>
</dbReference>
<dbReference type="EMBL" id="VIVQ01000001">
    <property type="protein sequence ID" value="TWE12804.1"/>
    <property type="molecule type" value="Genomic_DNA"/>
</dbReference>
<dbReference type="Gene3D" id="3.40.50.880">
    <property type="match status" value="1"/>
</dbReference>
<comment type="similarity">
    <text evidence="1">Belongs to the peptidase S51 family.</text>
</comment>
<evidence type="ECO:0000256" key="4">
    <source>
        <dbReference type="ARBA" id="ARBA00022825"/>
    </source>
</evidence>
<dbReference type="InterPro" id="IPR029062">
    <property type="entry name" value="Class_I_gatase-like"/>
</dbReference>
<evidence type="ECO:0000313" key="5">
    <source>
        <dbReference type="EMBL" id="TWE12804.1"/>
    </source>
</evidence>